<accession>A0A8H6JB05</accession>
<dbReference type="GO" id="GO:0004672">
    <property type="term" value="F:protein kinase activity"/>
    <property type="evidence" value="ECO:0007669"/>
    <property type="project" value="InterPro"/>
</dbReference>
<dbReference type="GO" id="GO:0005524">
    <property type="term" value="F:ATP binding"/>
    <property type="evidence" value="ECO:0007669"/>
    <property type="project" value="InterPro"/>
</dbReference>
<dbReference type="PROSITE" id="PS50011">
    <property type="entry name" value="PROTEIN_KINASE_DOM"/>
    <property type="match status" value="1"/>
</dbReference>
<dbReference type="Pfam" id="PF14479">
    <property type="entry name" value="HeLo"/>
    <property type="match status" value="1"/>
</dbReference>
<dbReference type="InterPro" id="IPR038305">
    <property type="entry name" value="HeLo_sf"/>
</dbReference>
<evidence type="ECO:0000259" key="1">
    <source>
        <dbReference type="PROSITE" id="PS50011"/>
    </source>
</evidence>
<dbReference type="EMBL" id="WIGO01000524">
    <property type="protein sequence ID" value="KAF6809740.1"/>
    <property type="molecule type" value="Genomic_DNA"/>
</dbReference>
<reference evidence="2" key="1">
    <citation type="journal article" date="2020" name="Phytopathology">
        <title>Genome Sequence Resources of Colletotrichum truncatum, C. plurivorum, C. musicola, and C. sojae: Four Species Pathogenic to Soybean (Glycine max).</title>
        <authorList>
            <person name="Rogerio F."/>
            <person name="Boufleur T.R."/>
            <person name="Ciampi-Guillardi M."/>
            <person name="Sukno S.A."/>
            <person name="Thon M.R."/>
            <person name="Massola Junior N.S."/>
            <person name="Baroncelli R."/>
        </authorList>
    </citation>
    <scope>NUCLEOTIDE SEQUENCE</scope>
    <source>
        <strain evidence="2">LFN00145</strain>
    </source>
</reference>
<keyword evidence="3" id="KW-1185">Reference proteome</keyword>
<sequence length="581" mass="65500">METAAAAVAFVTAAFDMFQACVRAFEFFNTAQHIGPDGDLFRAGLEFEKYRLISWAQRVRLDRENKRSALNWPLACVLLDQLRAFLTSAQILKSRYSLEVSEEDVQEAEKLRALERPSRGVGGLIARLKPSIYTTSAHIIQASNSPMKKLLWATRDREKLKRIVGEIAELIDKLQVLLDDAERLSGEAEYAVLLREVVSLTSTTAEAWQVGELIGSGPRRSPDETAIKAAAHVKQIRLVVGIDRRDDEVRPTTSREILGLRIEDLKVLKRSLRPWGGEPLRYEGLEFASYKGAQVLIQWKVAEGNSWEMHRGQIKCLVKLLGSIHDASFRSLPCMGYYPLQAEGRHGIVYETPGAEVDWTFKTLRDLMLDSAHVSLRRRLEIARALAQTVLQLHTAGWMHKSLRSENVIFLAPAGSDDAAFLRSEPFLVGYDYARADNEEAAAAYTQLPDTEIEADLYRHPKARGAGRETYQKRFDLYSLGCLLLELGCWKRLLGVFCMYEGEDLAERIARAAERNNVVELPTVNRLLEKDDAVAFLEYHAGEKLRDTISLCCSVEKANDSTEGLLKEQVEVVKSLDWCRV</sequence>
<dbReference type="Gene3D" id="1.10.510.10">
    <property type="entry name" value="Transferase(Phosphotransferase) domain 1"/>
    <property type="match status" value="1"/>
</dbReference>
<evidence type="ECO:0000313" key="2">
    <source>
        <dbReference type="EMBL" id="KAF6809740.1"/>
    </source>
</evidence>
<dbReference type="PANTHER" id="PTHR37542">
    <property type="entry name" value="HELO DOMAIN-CONTAINING PROTEIN-RELATED"/>
    <property type="match status" value="1"/>
</dbReference>
<feature type="domain" description="Protein kinase" evidence="1">
    <location>
        <begin position="208"/>
        <end position="573"/>
    </location>
</feature>
<dbReference type="Gene3D" id="1.20.120.1020">
    <property type="entry name" value="Prion-inhibition and propagation, HeLo domain"/>
    <property type="match status" value="1"/>
</dbReference>
<protein>
    <recommendedName>
        <fullName evidence="1">Protein kinase domain-containing protein</fullName>
    </recommendedName>
</protein>
<proteinExistence type="predicted"/>
<dbReference type="Proteomes" id="UP000654918">
    <property type="component" value="Unassembled WGS sequence"/>
</dbReference>
<dbReference type="AlphaFoldDB" id="A0A8H6JB05"/>
<gene>
    <name evidence="2" type="ORF">CPLU01_15450</name>
</gene>
<dbReference type="InterPro" id="IPR029498">
    <property type="entry name" value="HeLo_dom"/>
</dbReference>
<dbReference type="InterPro" id="IPR000719">
    <property type="entry name" value="Prot_kinase_dom"/>
</dbReference>
<dbReference type="InterPro" id="IPR011009">
    <property type="entry name" value="Kinase-like_dom_sf"/>
</dbReference>
<name>A0A8H6JB05_9PEZI</name>
<dbReference type="PANTHER" id="PTHR37542:SF3">
    <property type="entry name" value="PRION-INHIBITION AND PROPAGATION HELO DOMAIN-CONTAINING PROTEIN"/>
    <property type="match status" value="1"/>
</dbReference>
<organism evidence="2 3">
    <name type="scientific">Colletotrichum plurivorum</name>
    <dbReference type="NCBI Taxonomy" id="2175906"/>
    <lineage>
        <taxon>Eukaryota</taxon>
        <taxon>Fungi</taxon>
        <taxon>Dikarya</taxon>
        <taxon>Ascomycota</taxon>
        <taxon>Pezizomycotina</taxon>
        <taxon>Sordariomycetes</taxon>
        <taxon>Hypocreomycetidae</taxon>
        <taxon>Glomerellales</taxon>
        <taxon>Glomerellaceae</taxon>
        <taxon>Colletotrichum</taxon>
        <taxon>Colletotrichum orchidearum species complex</taxon>
    </lineage>
</organism>
<comment type="caution">
    <text evidence="2">The sequence shown here is derived from an EMBL/GenBank/DDBJ whole genome shotgun (WGS) entry which is preliminary data.</text>
</comment>
<evidence type="ECO:0000313" key="3">
    <source>
        <dbReference type="Proteomes" id="UP000654918"/>
    </source>
</evidence>
<dbReference type="SUPFAM" id="SSF56112">
    <property type="entry name" value="Protein kinase-like (PK-like)"/>
    <property type="match status" value="1"/>
</dbReference>